<accession>A0ABV2EL10</accession>
<dbReference type="Pfam" id="PF01464">
    <property type="entry name" value="SLT"/>
    <property type="match status" value="1"/>
</dbReference>
<sequence>MSGGEATTSPRGEAGVASSDMGAKLGAKTAGLAVVGAMLGLTMLSSQAYAQVLSIGDDGAVTTYSGPMVFTQDGATAIAPPEPIPSFAAPPEEVIRLIRESSVRHAVPTAVVEAVAWQESRFNHAAVSRKGAQGVMQLSPKTATDLGVDPRDLKSNIDGGVAYLAQQLARYGDLRLALAAYNAGPGAVDRYGGIPPYAETQTYVRAIMARLASASNLGARAE</sequence>
<keyword evidence="5" id="KW-1185">Reference proteome</keyword>
<comment type="similarity">
    <text evidence="1">Belongs to the transglycosylase Slt family.</text>
</comment>
<dbReference type="InterPro" id="IPR008258">
    <property type="entry name" value="Transglycosylase_SLT_dom_1"/>
</dbReference>
<dbReference type="EMBL" id="JBEPLU010000002">
    <property type="protein sequence ID" value="MET3527725.1"/>
    <property type="molecule type" value="Genomic_DNA"/>
</dbReference>
<reference evidence="4 5" key="1">
    <citation type="submission" date="2024-06" db="EMBL/GenBank/DDBJ databases">
        <title>Genomic Encyclopedia of Type Strains, Phase IV (KMG-IV): sequencing the most valuable type-strain genomes for metagenomic binning, comparative biology and taxonomic classification.</title>
        <authorList>
            <person name="Goeker M."/>
        </authorList>
    </citation>
    <scope>NUCLEOTIDE SEQUENCE [LARGE SCALE GENOMIC DNA]</scope>
    <source>
        <strain evidence="4 5">DSM 17809</strain>
    </source>
</reference>
<protein>
    <submittedName>
        <fullName evidence="4">Soluble lytic murein transglycosylase-like protein</fullName>
    </submittedName>
</protein>
<dbReference type="Proteomes" id="UP001549110">
    <property type="component" value="Unassembled WGS sequence"/>
</dbReference>
<evidence type="ECO:0000313" key="4">
    <source>
        <dbReference type="EMBL" id="MET3527725.1"/>
    </source>
</evidence>
<evidence type="ECO:0000256" key="1">
    <source>
        <dbReference type="ARBA" id="ARBA00007734"/>
    </source>
</evidence>
<evidence type="ECO:0000313" key="5">
    <source>
        <dbReference type="Proteomes" id="UP001549110"/>
    </source>
</evidence>
<dbReference type="Gene3D" id="1.10.530.10">
    <property type="match status" value="1"/>
</dbReference>
<comment type="similarity">
    <text evidence="2">Belongs to the virb1 family.</text>
</comment>
<comment type="caution">
    <text evidence="4">The sequence shown here is derived from an EMBL/GenBank/DDBJ whole genome shotgun (WGS) entry which is preliminary data.</text>
</comment>
<evidence type="ECO:0000256" key="2">
    <source>
        <dbReference type="ARBA" id="ARBA00009387"/>
    </source>
</evidence>
<gene>
    <name evidence="4" type="ORF">ABID41_002843</name>
</gene>
<dbReference type="PANTHER" id="PTHR37423">
    <property type="entry name" value="SOLUBLE LYTIC MUREIN TRANSGLYCOSYLASE-RELATED"/>
    <property type="match status" value="1"/>
</dbReference>
<dbReference type="CDD" id="cd00254">
    <property type="entry name" value="LT-like"/>
    <property type="match status" value="1"/>
</dbReference>
<evidence type="ECO:0000259" key="3">
    <source>
        <dbReference type="Pfam" id="PF01464"/>
    </source>
</evidence>
<dbReference type="InterPro" id="IPR023346">
    <property type="entry name" value="Lysozyme-like_dom_sf"/>
</dbReference>
<organism evidence="4 5">
    <name type="scientific">Phenylobacterium koreense</name>
    <dbReference type="NCBI Taxonomy" id="266125"/>
    <lineage>
        <taxon>Bacteria</taxon>
        <taxon>Pseudomonadati</taxon>
        <taxon>Pseudomonadota</taxon>
        <taxon>Alphaproteobacteria</taxon>
        <taxon>Caulobacterales</taxon>
        <taxon>Caulobacteraceae</taxon>
        <taxon>Phenylobacterium</taxon>
    </lineage>
</organism>
<dbReference type="PANTHER" id="PTHR37423:SF2">
    <property type="entry name" value="MEMBRANE-BOUND LYTIC MUREIN TRANSGLYCOSYLASE C"/>
    <property type="match status" value="1"/>
</dbReference>
<dbReference type="RefSeq" id="WP_331930403.1">
    <property type="nucleotide sequence ID" value="NZ_JBEPLU010000002.1"/>
</dbReference>
<dbReference type="SUPFAM" id="SSF53955">
    <property type="entry name" value="Lysozyme-like"/>
    <property type="match status" value="1"/>
</dbReference>
<proteinExistence type="inferred from homology"/>
<feature type="domain" description="Transglycosylase SLT" evidence="3">
    <location>
        <begin position="97"/>
        <end position="195"/>
    </location>
</feature>
<name>A0ABV2EL10_9CAUL</name>